<organism evidence="1 2">
    <name type="scientific">Emiliania huxleyi (strain CCMP1516)</name>
    <dbReference type="NCBI Taxonomy" id="280463"/>
    <lineage>
        <taxon>Eukaryota</taxon>
        <taxon>Haptista</taxon>
        <taxon>Haptophyta</taxon>
        <taxon>Prymnesiophyceae</taxon>
        <taxon>Isochrysidales</taxon>
        <taxon>Noelaerhabdaceae</taxon>
        <taxon>Emiliania</taxon>
    </lineage>
</organism>
<dbReference type="EnsemblProtists" id="EOD09383">
    <property type="protein sequence ID" value="EOD09383"/>
    <property type="gene ID" value="EMIHUDRAFT_432810"/>
</dbReference>
<dbReference type="RefSeq" id="XP_005761812.1">
    <property type="nucleotide sequence ID" value="XM_005761755.1"/>
</dbReference>
<protein>
    <submittedName>
        <fullName evidence="1">Uncharacterized protein</fullName>
    </submittedName>
</protein>
<dbReference type="AlphaFoldDB" id="A0A0D3IDP8"/>
<dbReference type="GeneID" id="17255495"/>
<reference evidence="2" key="1">
    <citation type="journal article" date="2013" name="Nature">
        <title>Pan genome of the phytoplankton Emiliania underpins its global distribution.</title>
        <authorList>
            <person name="Read B.A."/>
            <person name="Kegel J."/>
            <person name="Klute M.J."/>
            <person name="Kuo A."/>
            <person name="Lefebvre S.C."/>
            <person name="Maumus F."/>
            <person name="Mayer C."/>
            <person name="Miller J."/>
            <person name="Monier A."/>
            <person name="Salamov A."/>
            <person name="Young J."/>
            <person name="Aguilar M."/>
            <person name="Claverie J.M."/>
            <person name="Frickenhaus S."/>
            <person name="Gonzalez K."/>
            <person name="Herman E.K."/>
            <person name="Lin Y.C."/>
            <person name="Napier J."/>
            <person name="Ogata H."/>
            <person name="Sarno A.F."/>
            <person name="Shmutz J."/>
            <person name="Schroeder D."/>
            <person name="de Vargas C."/>
            <person name="Verret F."/>
            <person name="von Dassow P."/>
            <person name="Valentin K."/>
            <person name="Van de Peer Y."/>
            <person name="Wheeler G."/>
            <person name="Dacks J.B."/>
            <person name="Delwiche C.F."/>
            <person name="Dyhrman S.T."/>
            <person name="Glockner G."/>
            <person name="John U."/>
            <person name="Richards T."/>
            <person name="Worden A.Z."/>
            <person name="Zhang X."/>
            <person name="Grigoriev I.V."/>
            <person name="Allen A.E."/>
            <person name="Bidle K."/>
            <person name="Borodovsky M."/>
            <person name="Bowler C."/>
            <person name="Brownlee C."/>
            <person name="Cock J.M."/>
            <person name="Elias M."/>
            <person name="Gladyshev V.N."/>
            <person name="Groth M."/>
            <person name="Guda C."/>
            <person name="Hadaegh A."/>
            <person name="Iglesias-Rodriguez M.D."/>
            <person name="Jenkins J."/>
            <person name="Jones B.M."/>
            <person name="Lawson T."/>
            <person name="Leese F."/>
            <person name="Lindquist E."/>
            <person name="Lobanov A."/>
            <person name="Lomsadze A."/>
            <person name="Malik S.B."/>
            <person name="Marsh M.E."/>
            <person name="Mackinder L."/>
            <person name="Mock T."/>
            <person name="Mueller-Roeber B."/>
            <person name="Pagarete A."/>
            <person name="Parker M."/>
            <person name="Probert I."/>
            <person name="Quesneville H."/>
            <person name="Raines C."/>
            <person name="Rensing S.A."/>
            <person name="Riano-Pachon D.M."/>
            <person name="Richier S."/>
            <person name="Rokitta S."/>
            <person name="Shiraiwa Y."/>
            <person name="Soanes D.M."/>
            <person name="van der Giezen M."/>
            <person name="Wahlund T.M."/>
            <person name="Williams B."/>
            <person name="Wilson W."/>
            <person name="Wolfe G."/>
            <person name="Wurch L.L."/>
        </authorList>
    </citation>
    <scope>NUCLEOTIDE SEQUENCE</scope>
</reference>
<keyword evidence="2" id="KW-1185">Reference proteome</keyword>
<dbReference type="KEGG" id="ehx:EMIHUDRAFT_432810"/>
<dbReference type="HOGENOM" id="CLU_1681224_0_0_1"/>
<dbReference type="Proteomes" id="UP000013827">
    <property type="component" value="Unassembled WGS sequence"/>
</dbReference>
<name>A0A0D3IDP8_EMIH1</name>
<evidence type="ECO:0000313" key="1">
    <source>
        <dbReference type="EnsemblProtists" id="EOD09383"/>
    </source>
</evidence>
<reference evidence="1" key="2">
    <citation type="submission" date="2024-10" db="UniProtKB">
        <authorList>
            <consortium name="EnsemblProtists"/>
        </authorList>
    </citation>
    <scope>IDENTIFICATION</scope>
</reference>
<proteinExistence type="predicted"/>
<sequence length="157" mass="16664">MYGVTGSPFAFGAAFYRDVITWALITVLSKHTIAQCSSPVDTYPGESLHLVGGSLLETVGNFGTVGGMEAMGLVGGNRQTSVQNEMLIVAAKPDAVRFGYTPTLRRMSAELSGLWEEVTGEMQASFPEMASGPDTNNIQNVSFVYGAGKCIPSSTWV</sequence>
<dbReference type="PaxDb" id="2903-EOD09383"/>
<accession>A0A0D3IDP8</accession>
<evidence type="ECO:0000313" key="2">
    <source>
        <dbReference type="Proteomes" id="UP000013827"/>
    </source>
</evidence>